<evidence type="ECO:0000313" key="2">
    <source>
        <dbReference type="EMBL" id="TPP46358.1"/>
    </source>
</evidence>
<dbReference type="VEuPathDB" id="TriTrypDB:LDHU3_35.2520"/>
<feature type="compositionally biased region" description="Low complexity" evidence="1">
    <location>
        <begin position="486"/>
        <end position="496"/>
    </location>
</feature>
<feature type="region of interest" description="Disordered" evidence="1">
    <location>
        <begin position="486"/>
        <end position="542"/>
    </location>
</feature>
<sequence length="702" mass="75612">MLDPQAADLVDAVARLCVLRTEDYTLLRTVYRRAREHAHLQQQQETTPNPLQSTPESVSDAPDAKGCEGDASGAGNEAYIRYLTEEVRVREQRRGTEEGEWLGAVQQWAARFQARQVVATQDKARSAAPDGSASLAVPAIRWFWEQGREGAFQRVYAAVLQQAYELDRTDLVNTPFAYIDKSKCLYDHAEAAAAAVASAAMPSSQVECVHALFFPSSRGAEPSTSPSRILAEMHPIEADDASAVNEGGRSRLQASRHVWLVLFFLWCHIVAASMTTSAGAAAAAREVGAEPLFYESALLGPARDFLTSQSQQLQSLLTKLETTTDVYSNEWLYDEVAVASTAATSAGGGTLGLPNAASAAARNRRTQYTGREPRNGEGTAGSPTHAAVLAAPSGLSVSPPLSRDSSHTNLLPSPQALRSAAAKIDKEYNYYCHPDCAMGMEVLRNPQFNATLSRTVEHAFAREWARTRESLVAAGVLRDHKHEAGALGDAAAEEQAPLPSYSPVKSPSAAPMKVEAAEESTAASSFCPSPPPTATASPSVPEGDMHGCAPHASVANFPDIAACHPSVALEVLRLYHQLRAEAWAEYFEQERHHFGHPLFYPPPFLDIARDAALGHVVEAASPQGQAARLYLLDRSTHPVGSAVAIPVGVLTRWQQPTAAPLIKENDSNNFVAEALERIVNDAVAPETVVVYRKCSKEGRVLV</sequence>
<dbReference type="VEuPathDB" id="TriTrypDB:LDHU3_35.2510"/>
<name>A0A504XF62_LEIDO</name>
<gene>
    <name evidence="2" type="ORF">CGC20_0080</name>
</gene>
<evidence type="ECO:0000313" key="3">
    <source>
        <dbReference type="Proteomes" id="UP000318821"/>
    </source>
</evidence>
<reference evidence="3" key="1">
    <citation type="submission" date="2019-02" db="EMBL/GenBank/DDBJ databases">
        <title>FDA dAtabase for Regulatory Grade micrObial Sequences (FDA-ARGOS): Supporting development and validation of Infectious Disease Dx tests.</title>
        <authorList>
            <person name="Duncan R."/>
            <person name="Fisher C."/>
            <person name="Tallon L."/>
            <person name="Sadzewicz L."/>
            <person name="Sengamalay N."/>
            <person name="Ott S."/>
            <person name="Godinez A."/>
            <person name="Nagaraj S."/>
            <person name="Vavikolanu K."/>
            <person name="Vyas G."/>
            <person name="Nadendla S."/>
            <person name="Aluvathingal J."/>
            <person name="Sichtig H."/>
        </authorList>
    </citation>
    <scope>NUCLEOTIDE SEQUENCE [LARGE SCALE GENOMIC DNA]</scope>
    <source>
        <strain evidence="3">FDAARGOS_360</strain>
    </source>
</reference>
<feature type="region of interest" description="Disordered" evidence="1">
    <location>
        <begin position="353"/>
        <end position="384"/>
    </location>
</feature>
<comment type="caution">
    <text evidence="2">The sequence shown here is derived from an EMBL/GenBank/DDBJ whole genome shotgun (WGS) entry which is preliminary data.</text>
</comment>
<accession>A0A504XF62</accession>
<dbReference type="Proteomes" id="UP000318821">
    <property type="component" value="Unassembled WGS sequence"/>
</dbReference>
<feature type="region of interest" description="Disordered" evidence="1">
    <location>
        <begin position="38"/>
        <end position="72"/>
    </location>
</feature>
<proteinExistence type="predicted"/>
<dbReference type="AlphaFoldDB" id="A0A504XF62"/>
<dbReference type="VEuPathDB" id="TriTrypDB:LdBPK_351910.1"/>
<dbReference type="VEuPathDB" id="TriTrypDB:LdCL_350024400"/>
<feature type="compositionally biased region" description="Polar residues" evidence="1">
    <location>
        <begin position="40"/>
        <end position="57"/>
    </location>
</feature>
<dbReference type="VEuPathDB" id="TriTrypDB:LdBPK_351920.1"/>
<dbReference type="EMBL" id="RHLD01000029">
    <property type="protein sequence ID" value="TPP46358.1"/>
    <property type="molecule type" value="Genomic_DNA"/>
</dbReference>
<protein>
    <submittedName>
        <fullName evidence="2">Uncharacterized protein</fullName>
    </submittedName>
</protein>
<dbReference type="VEuPathDB" id="TriTrypDB:LdCL_350024300"/>
<organism evidence="2 3">
    <name type="scientific">Leishmania donovani</name>
    <dbReference type="NCBI Taxonomy" id="5661"/>
    <lineage>
        <taxon>Eukaryota</taxon>
        <taxon>Discoba</taxon>
        <taxon>Euglenozoa</taxon>
        <taxon>Kinetoplastea</taxon>
        <taxon>Metakinetoplastina</taxon>
        <taxon>Trypanosomatida</taxon>
        <taxon>Trypanosomatidae</taxon>
        <taxon>Leishmaniinae</taxon>
        <taxon>Leishmania</taxon>
    </lineage>
</organism>
<evidence type="ECO:0000256" key="1">
    <source>
        <dbReference type="SAM" id="MobiDB-lite"/>
    </source>
</evidence>